<dbReference type="InterPro" id="IPR041662">
    <property type="entry name" value="SusD-like_2"/>
</dbReference>
<evidence type="ECO:0000313" key="2">
    <source>
        <dbReference type="EMBL" id="SKB44429.1"/>
    </source>
</evidence>
<dbReference type="EMBL" id="FUYR01000001">
    <property type="protein sequence ID" value="SKB44429.1"/>
    <property type="molecule type" value="Genomic_DNA"/>
</dbReference>
<keyword evidence="1" id="KW-0732">Signal</keyword>
<keyword evidence="3" id="KW-1185">Reference proteome</keyword>
<sequence length="517" mass="57560">MKNIKIKIVCTALIVGFMLPSCKDFTEVNTDPIGNKSTTPAQLLAPALVNLLSVNMLRGRTFNNELMQVSVSISDAEGTVNRYDFRRNWADYTWNGLFTELTNVRDIYTLASEKDNQNSSFMGIARILEAYAFSILTDTYGDIPYTEANKGKLGIVEPKFDRQKDIYLDLFKNLEEANTLLTSGVAIPAASDPVFSGDISKWRKFGNSLYLRLLLRISGKSEVSATTIAKFKEIVGNPGKYPIMTTNNDTAKLLWTTSSTSTALYSSPYTTIRGLDFRSAISKFFIDNLRDWGHPVLNSATYGRNNVNRWGIRPVNGNLIGVPSGFSPGSISSAQSEFYSFDNVPGSGTASAGYSLQVDPYTGIFMNVAEVDFILAEAVLKGWITGSVATYYNKGVLDMIQYWIPTYPTSSLNSYMTAADIQWEDAQPMKDKMEALLLQKYYALFLVDSQQWFEYRRTGHPILPVNVSGTSFANGGVMPARLYYPVIVQTANRDNYNATIAIQGPDLISTQVWWQKP</sequence>
<organism evidence="2 3">
    <name type="scientific">Daejeonella lutea</name>
    <dbReference type="NCBI Taxonomy" id="572036"/>
    <lineage>
        <taxon>Bacteria</taxon>
        <taxon>Pseudomonadati</taxon>
        <taxon>Bacteroidota</taxon>
        <taxon>Sphingobacteriia</taxon>
        <taxon>Sphingobacteriales</taxon>
        <taxon>Sphingobacteriaceae</taxon>
        <taxon>Daejeonella</taxon>
    </lineage>
</organism>
<gene>
    <name evidence="2" type="ORF">SAMN05661099_1463</name>
</gene>
<dbReference type="Gene3D" id="1.25.40.390">
    <property type="match status" value="1"/>
</dbReference>
<name>A0A1T5BBL8_9SPHI</name>
<protein>
    <submittedName>
        <fullName evidence="2">Starch-binding associating with outer membrane</fullName>
    </submittedName>
</protein>
<accession>A0A1T5BBL8</accession>
<proteinExistence type="predicted"/>
<evidence type="ECO:0000313" key="3">
    <source>
        <dbReference type="Proteomes" id="UP000189981"/>
    </source>
</evidence>
<dbReference type="Pfam" id="PF12771">
    <property type="entry name" value="SusD-like_2"/>
    <property type="match status" value="1"/>
</dbReference>
<dbReference type="SUPFAM" id="SSF48452">
    <property type="entry name" value="TPR-like"/>
    <property type="match status" value="1"/>
</dbReference>
<dbReference type="Proteomes" id="UP000189981">
    <property type="component" value="Unassembled WGS sequence"/>
</dbReference>
<dbReference type="STRING" id="572036.SAMN05661099_1463"/>
<evidence type="ECO:0000256" key="1">
    <source>
        <dbReference type="SAM" id="SignalP"/>
    </source>
</evidence>
<feature type="signal peptide" evidence="1">
    <location>
        <begin position="1"/>
        <end position="23"/>
    </location>
</feature>
<dbReference type="RefSeq" id="WP_079701936.1">
    <property type="nucleotide sequence ID" value="NZ_FUYR01000001.1"/>
</dbReference>
<reference evidence="3" key="1">
    <citation type="submission" date="2017-02" db="EMBL/GenBank/DDBJ databases">
        <authorList>
            <person name="Varghese N."/>
            <person name="Submissions S."/>
        </authorList>
    </citation>
    <scope>NUCLEOTIDE SEQUENCE [LARGE SCALE GENOMIC DNA]</scope>
    <source>
        <strain evidence="3">DSM 22385</strain>
    </source>
</reference>
<dbReference type="AlphaFoldDB" id="A0A1T5BBL8"/>
<dbReference type="InterPro" id="IPR011990">
    <property type="entry name" value="TPR-like_helical_dom_sf"/>
</dbReference>
<dbReference type="OrthoDB" id="9766256at2"/>
<feature type="chain" id="PRO_5012730297" evidence="1">
    <location>
        <begin position="24"/>
        <end position="517"/>
    </location>
</feature>